<proteinExistence type="predicted"/>
<dbReference type="eggNOG" id="ENOG502QR8W">
    <property type="taxonomic scope" value="Eukaryota"/>
</dbReference>
<dbReference type="WBParaSite" id="Csp11.Scaffold622.g6275.t1">
    <property type="protein sequence ID" value="Csp11.Scaffold622.g6275.t1"/>
    <property type="gene ID" value="Csp11.Scaffold622.g6275"/>
</dbReference>
<accession>A0A1I7TII6</accession>
<evidence type="ECO:0000313" key="2">
    <source>
        <dbReference type="Proteomes" id="UP000095282"/>
    </source>
</evidence>
<evidence type="ECO:0000256" key="1">
    <source>
        <dbReference type="SAM" id="MobiDB-lite"/>
    </source>
</evidence>
<feature type="region of interest" description="Disordered" evidence="1">
    <location>
        <begin position="1"/>
        <end position="26"/>
    </location>
</feature>
<feature type="region of interest" description="Disordered" evidence="1">
    <location>
        <begin position="409"/>
        <end position="430"/>
    </location>
</feature>
<organism evidence="2 3">
    <name type="scientific">Caenorhabditis tropicalis</name>
    <dbReference type="NCBI Taxonomy" id="1561998"/>
    <lineage>
        <taxon>Eukaryota</taxon>
        <taxon>Metazoa</taxon>
        <taxon>Ecdysozoa</taxon>
        <taxon>Nematoda</taxon>
        <taxon>Chromadorea</taxon>
        <taxon>Rhabditida</taxon>
        <taxon>Rhabditina</taxon>
        <taxon>Rhabditomorpha</taxon>
        <taxon>Rhabditoidea</taxon>
        <taxon>Rhabditidae</taxon>
        <taxon>Peloderinae</taxon>
        <taxon>Caenorhabditis</taxon>
    </lineage>
</organism>
<keyword evidence="2" id="KW-1185">Reference proteome</keyword>
<sequence>MKGKSEAQHSSRAAPVKKEPRKYRRTSQMEEFIGEVKLPGRIRATSYNCEVRRSGIISTQVTSNNTVCVWNDQTGQSVVVASNQSTRDALASLCQQDTDKIGLKTIEDRARQEIDFMKMYSEEYMSRSFSGRYRSQSVCLRKPKKSLAYIDPANLTSDEAQAMFYTYLNFTQQAQMKKSQKLKAESQLQPFLDEITNSAASTSSYPLNTKPEIAQKSAIAIKTLAPISEPSHAVPKKKDNRSHFGMSRFLEKTPSCSPPSSPVSRTAQKHDTSGPSATPNESLFLLADQTRNKMQEGANPSTVVDMGKVSTPALCVISNTSAPKSSTAVAHINVGRPIKIETDLEMVTYVRQNSVVPAVILPDPSMSCSKNTPSSDFTHEDLIAFLKGPLAMAKAAELAALKEKATESKPKRKTLAKTAARRSMQADSNVVETVKQRTTAVSRLKSIKCNRSHSTPSNVTVFSCAGKNLNRTSTRHMETPLC</sequence>
<evidence type="ECO:0000313" key="3">
    <source>
        <dbReference type="WBParaSite" id="Csp11.Scaffold622.g6275.t1"/>
    </source>
</evidence>
<feature type="region of interest" description="Disordered" evidence="1">
    <location>
        <begin position="249"/>
        <end position="281"/>
    </location>
</feature>
<dbReference type="STRING" id="1561998.A0A1I7TII6"/>
<dbReference type="AlphaFoldDB" id="A0A1I7TII6"/>
<dbReference type="Proteomes" id="UP000095282">
    <property type="component" value="Unplaced"/>
</dbReference>
<reference evidence="3" key="1">
    <citation type="submission" date="2016-11" db="UniProtKB">
        <authorList>
            <consortium name="WormBaseParasite"/>
        </authorList>
    </citation>
    <scope>IDENTIFICATION</scope>
</reference>
<protein>
    <submittedName>
        <fullName evidence="3">Protein kinase domain-containing protein</fullName>
    </submittedName>
</protein>
<name>A0A1I7TII6_9PELO</name>